<dbReference type="PANTHER" id="PTHR14005">
    <property type="entry name" value="EUKARYOTIC TRANSLATION INITIATION FACTOR 3, THETA SUBUNIT"/>
    <property type="match status" value="1"/>
</dbReference>
<evidence type="ECO:0000256" key="6">
    <source>
        <dbReference type="SAM" id="Coils"/>
    </source>
</evidence>
<dbReference type="PANTHER" id="PTHR14005:SF0">
    <property type="entry name" value="EUKARYOTIC TRANSLATION INITIATION FACTOR 3 SUBUNIT A"/>
    <property type="match status" value="1"/>
</dbReference>
<sequence length="573" mass="67355">MTAYRAFQFCKQYKWTTEFRRLCEIIRNHLANLNKYRDRRDRPDLTIPVSLQLYLDTRFEQLKVATELELWQEAIRSIEDIYGLMCMVKKTPKALLLVVYYSKLSEIFWTSSNNLYHAYAWLKLFSPQKSFNKNLNHKDLHMELGNEKERNFRVANLIAFDVESKPENREILSRSSLLLDLVAKGVMNCVTQEVKDLYHILEHEFLPVHLALQVQPLLTKISKLGGKLASASSVPEVHLSQYVPSLEKLAALRLLQQVSHVYQTMTIYNLSKIIPFFDFQMVEQISVDAVKYNFLAMKVNYRKGVILFGNKSLESEGIQDHLSTLAESLRKSRVMIYPPRKGTPTLGETLSDLVEVVEKEHKRLLARRSIIEKRKEEQERQLLEMEREEEAKRLKLQKITEEAEQKRLASEFEQMKNQRISEEIEERELEEALLQEAEKWSKKKGKKPVLEGAKITKQSLRDLAVSEQLREKQEMEKRIHKHGKTMDYLEREKRKEAAPVIEATFQKRLEEEKDRHELGQQREVDLSRQRHAGDLEEKRKAWQDGGEQEASADHHNEAEMILLYLLGSKEERH</sequence>
<dbReference type="InterPro" id="IPR027512">
    <property type="entry name" value="EIF3A"/>
</dbReference>
<accession>A0ABD1GF96</accession>
<comment type="subcellular location">
    <subcellularLocation>
        <location evidence="1">Cytoplasm</location>
    </subcellularLocation>
</comment>
<evidence type="ECO:0000256" key="4">
    <source>
        <dbReference type="ARBA" id="ARBA00022884"/>
    </source>
</evidence>
<feature type="compositionally biased region" description="Basic and acidic residues" evidence="7">
    <location>
        <begin position="508"/>
        <end position="542"/>
    </location>
</feature>
<feature type="coiled-coil region" evidence="6">
    <location>
        <begin position="361"/>
        <end position="437"/>
    </location>
</feature>
<evidence type="ECO:0000256" key="3">
    <source>
        <dbReference type="ARBA" id="ARBA00022540"/>
    </source>
</evidence>
<name>A0ABD1GF96_SALDI</name>
<dbReference type="GO" id="GO:0003723">
    <property type="term" value="F:RNA binding"/>
    <property type="evidence" value="ECO:0007669"/>
    <property type="project" value="UniProtKB-KW"/>
</dbReference>
<keyword evidence="10" id="KW-1185">Reference proteome</keyword>
<dbReference type="AlphaFoldDB" id="A0ABD1GF96"/>
<dbReference type="InterPro" id="IPR054711">
    <property type="entry name" value="eIF3a_PCI_TPR-like"/>
</dbReference>
<dbReference type="GO" id="GO:0005737">
    <property type="term" value="C:cytoplasm"/>
    <property type="evidence" value="ECO:0007669"/>
    <property type="project" value="UniProtKB-SubCell"/>
</dbReference>
<evidence type="ECO:0000313" key="9">
    <source>
        <dbReference type="EMBL" id="KAL1542612.1"/>
    </source>
</evidence>
<feature type="region of interest" description="Disordered" evidence="7">
    <location>
        <begin position="508"/>
        <end position="558"/>
    </location>
</feature>
<evidence type="ECO:0000256" key="2">
    <source>
        <dbReference type="ARBA" id="ARBA00022490"/>
    </source>
</evidence>
<dbReference type="Proteomes" id="UP001567538">
    <property type="component" value="Unassembled WGS sequence"/>
</dbReference>
<dbReference type="Pfam" id="PF22591">
    <property type="entry name" value="eIF3a_PCI_TPR-like"/>
    <property type="match status" value="1"/>
</dbReference>
<feature type="domain" description="eIF3a PCI" evidence="8">
    <location>
        <begin position="3"/>
        <end position="207"/>
    </location>
</feature>
<dbReference type="EMBL" id="JBEAFC010000009">
    <property type="protein sequence ID" value="KAL1542612.1"/>
    <property type="molecule type" value="Genomic_DNA"/>
</dbReference>
<dbReference type="Gene3D" id="4.10.860.10">
    <property type="entry name" value="UVR domain"/>
    <property type="match status" value="1"/>
</dbReference>
<evidence type="ECO:0000313" key="10">
    <source>
        <dbReference type="Proteomes" id="UP001567538"/>
    </source>
</evidence>
<dbReference type="FunFam" id="4.10.860.10:FF:000001">
    <property type="entry name" value="Eukaryotic translation initiation factor 3 subunit A"/>
    <property type="match status" value="1"/>
</dbReference>
<evidence type="ECO:0000256" key="1">
    <source>
        <dbReference type="ARBA" id="ARBA00004496"/>
    </source>
</evidence>
<comment type="caution">
    <text evidence="9">The sequence shown here is derived from an EMBL/GenBank/DDBJ whole genome shotgun (WGS) entry which is preliminary data.</text>
</comment>
<reference evidence="9 10" key="1">
    <citation type="submission" date="2024-06" db="EMBL/GenBank/DDBJ databases">
        <title>A chromosome level genome sequence of Diviner's sage (Salvia divinorum).</title>
        <authorList>
            <person name="Ford S.A."/>
            <person name="Ro D.-K."/>
            <person name="Ness R.W."/>
            <person name="Phillips M.A."/>
        </authorList>
    </citation>
    <scope>NUCLEOTIDE SEQUENCE [LARGE SCALE GENOMIC DNA]</scope>
    <source>
        <strain evidence="9">SAF-2024a</strain>
        <tissue evidence="9">Leaf</tissue>
    </source>
</reference>
<keyword evidence="5" id="KW-0648">Protein biosynthesis</keyword>
<proteinExistence type="predicted"/>
<gene>
    <name evidence="9" type="primary">TIF3A1</name>
    <name evidence="9" type="ORF">AAHA92_26682</name>
</gene>
<protein>
    <submittedName>
        <fullName evidence="9">Eukaryotic translation initiation factor 3 subunit A</fullName>
    </submittedName>
</protein>
<evidence type="ECO:0000259" key="8">
    <source>
        <dbReference type="Pfam" id="PF22591"/>
    </source>
</evidence>
<dbReference type="FunFam" id="1.25.40.860:FF:000006">
    <property type="entry name" value="Eukaryotic translation initiation factor 3 subunit A"/>
    <property type="match status" value="1"/>
</dbReference>
<evidence type="ECO:0000256" key="5">
    <source>
        <dbReference type="ARBA" id="ARBA00022917"/>
    </source>
</evidence>
<keyword evidence="3 9" id="KW-0396">Initiation factor</keyword>
<keyword evidence="4" id="KW-0694">RNA-binding</keyword>
<keyword evidence="2" id="KW-0963">Cytoplasm</keyword>
<dbReference type="Gene3D" id="1.25.40.860">
    <property type="match status" value="1"/>
</dbReference>
<evidence type="ECO:0000256" key="7">
    <source>
        <dbReference type="SAM" id="MobiDB-lite"/>
    </source>
</evidence>
<keyword evidence="6" id="KW-0175">Coiled coil</keyword>
<organism evidence="9 10">
    <name type="scientific">Salvia divinorum</name>
    <name type="common">Maria pastora</name>
    <name type="synonym">Diviner's sage</name>
    <dbReference type="NCBI Taxonomy" id="28513"/>
    <lineage>
        <taxon>Eukaryota</taxon>
        <taxon>Viridiplantae</taxon>
        <taxon>Streptophyta</taxon>
        <taxon>Embryophyta</taxon>
        <taxon>Tracheophyta</taxon>
        <taxon>Spermatophyta</taxon>
        <taxon>Magnoliopsida</taxon>
        <taxon>eudicotyledons</taxon>
        <taxon>Gunneridae</taxon>
        <taxon>Pentapetalae</taxon>
        <taxon>asterids</taxon>
        <taxon>lamiids</taxon>
        <taxon>Lamiales</taxon>
        <taxon>Lamiaceae</taxon>
        <taxon>Nepetoideae</taxon>
        <taxon>Mentheae</taxon>
        <taxon>Salviinae</taxon>
        <taxon>Salvia</taxon>
        <taxon>Salvia subgen. Calosphace</taxon>
    </lineage>
</organism>
<dbReference type="GO" id="GO:0003743">
    <property type="term" value="F:translation initiation factor activity"/>
    <property type="evidence" value="ECO:0007669"/>
    <property type="project" value="UniProtKB-KW"/>
</dbReference>